<evidence type="ECO:0008006" key="4">
    <source>
        <dbReference type="Google" id="ProtNLM"/>
    </source>
</evidence>
<keyword evidence="1" id="KW-0472">Membrane</keyword>
<keyword evidence="3" id="KW-1185">Reference proteome</keyword>
<dbReference type="RefSeq" id="WP_066406194.1">
    <property type="nucleotide sequence ID" value="NZ_CP011390.1"/>
</dbReference>
<reference evidence="2 3" key="2">
    <citation type="journal article" date="2016" name="Int. J. Syst. Evol. Microbiol.">
        <title>Flavisolibacter tropicus sp. nov., isolated from tropical soil.</title>
        <authorList>
            <person name="Lee J.J."/>
            <person name="Kang M.S."/>
            <person name="Kim G.S."/>
            <person name="Lee C.S."/>
            <person name="Lim S."/>
            <person name="Lee J."/>
            <person name="Roh S.H."/>
            <person name="Kang H."/>
            <person name="Ha J.M."/>
            <person name="Bae S."/>
            <person name="Jung H.Y."/>
            <person name="Kim M.K."/>
        </authorList>
    </citation>
    <scope>NUCLEOTIDE SEQUENCE [LARGE SCALE GENOMIC DNA]</scope>
    <source>
        <strain evidence="2 3">LCS9</strain>
    </source>
</reference>
<dbReference type="AlphaFoldDB" id="A0A172TYD6"/>
<evidence type="ECO:0000256" key="1">
    <source>
        <dbReference type="SAM" id="Phobius"/>
    </source>
</evidence>
<gene>
    <name evidence="2" type="ORF">SY85_17670</name>
</gene>
<dbReference type="OrthoDB" id="9790326at2"/>
<feature type="transmembrane region" description="Helical" evidence="1">
    <location>
        <begin position="97"/>
        <end position="115"/>
    </location>
</feature>
<reference evidence="3" key="1">
    <citation type="submission" date="2015-01" db="EMBL/GenBank/DDBJ databases">
        <title>Flavisolibacter sp./LCS9/ whole genome sequencing.</title>
        <authorList>
            <person name="Kim M.K."/>
            <person name="Srinivasan S."/>
            <person name="Lee J.-J."/>
        </authorList>
    </citation>
    <scope>NUCLEOTIDE SEQUENCE [LARGE SCALE GENOMIC DNA]</scope>
    <source>
        <strain evidence="3">LCS9</strain>
    </source>
</reference>
<name>A0A172TYD6_9BACT</name>
<dbReference type="STRING" id="1492898.SY85_17670"/>
<sequence length="153" mass="18001">MCATKADVKPNIVLSILQNKCPRCRRGKLYKYGNPYNLRKFMVMNAHCPVCGQVLDMEPGFYYGTNMVSYTLAVLISLFSFFLWWLTIGFSLSDSRFFWWIGLNAVMLVLLQPPLMRISRTIWIYFFVKYSPQWSEGDVMHAERINKDQMNAW</sequence>
<protein>
    <recommendedName>
        <fullName evidence="4">DUF983 domain-containing protein</fullName>
    </recommendedName>
</protein>
<organism evidence="2 3">
    <name type="scientific">Flavisolibacter tropicus</name>
    <dbReference type="NCBI Taxonomy" id="1492898"/>
    <lineage>
        <taxon>Bacteria</taxon>
        <taxon>Pseudomonadati</taxon>
        <taxon>Bacteroidota</taxon>
        <taxon>Chitinophagia</taxon>
        <taxon>Chitinophagales</taxon>
        <taxon>Chitinophagaceae</taxon>
        <taxon>Flavisolibacter</taxon>
    </lineage>
</organism>
<dbReference type="KEGG" id="fla:SY85_17670"/>
<accession>A0A172TYD6</accession>
<keyword evidence="1" id="KW-0812">Transmembrane</keyword>
<keyword evidence="1" id="KW-1133">Transmembrane helix</keyword>
<dbReference type="EMBL" id="CP011390">
    <property type="protein sequence ID" value="ANE52050.1"/>
    <property type="molecule type" value="Genomic_DNA"/>
</dbReference>
<feature type="transmembrane region" description="Helical" evidence="1">
    <location>
        <begin position="67"/>
        <end position="85"/>
    </location>
</feature>
<dbReference type="Proteomes" id="UP000077177">
    <property type="component" value="Chromosome"/>
</dbReference>
<evidence type="ECO:0000313" key="2">
    <source>
        <dbReference type="EMBL" id="ANE52050.1"/>
    </source>
</evidence>
<proteinExistence type="predicted"/>
<evidence type="ECO:0000313" key="3">
    <source>
        <dbReference type="Proteomes" id="UP000077177"/>
    </source>
</evidence>